<dbReference type="Proteomes" id="UP000198635">
    <property type="component" value="Unassembled WGS sequence"/>
</dbReference>
<dbReference type="SUPFAM" id="SSF53756">
    <property type="entry name" value="UDP-Glycosyltransferase/glycogen phosphorylase"/>
    <property type="match status" value="1"/>
</dbReference>
<evidence type="ECO:0000313" key="2">
    <source>
        <dbReference type="EMBL" id="SFJ57779.1"/>
    </source>
</evidence>
<sequence>MTETRRILVVLPMYGGSLPIGRYCGNALRELGHVVEYFEAPDFFSAFSALKDLRVGTDRLDYLENSFLQVVSQAVLAKVESFCPDLVLAMAQAPLSRQALKRLRRDGVPTAMWFVEDREVFPYWKAFAPYYDLFAVIQKGDFGDQLAALGQHDSFYLPLAADPSVHRPLELSAVERRKCGSEISFVGAGYPNRRLAFRQLTGHDLRIWGNDWDGETTLAPYLQKGGARIDTEEVVRIFNSTTINVNLHSSVRPGVLVGDGDFVNPRTFELAACGAFQLVDRRALLSELFAEDELALFSDMPELLQGIAYYLAHPEARAEVAARGRARVLAEHTYAHRMQTLLRHAEKFMQVKEIPPDDWRAQIAPHLRSEVEALLAELNLASTVSFDDLVWTLRGREGRLGRLETAILFLDEWKKLYSGPRPGK</sequence>
<dbReference type="InterPro" id="IPR055259">
    <property type="entry name" value="YkvP/CgeB_Glyco_trans-like"/>
</dbReference>
<dbReference type="Pfam" id="PF13524">
    <property type="entry name" value="Glyco_trans_1_2"/>
    <property type="match status" value="1"/>
</dbReference>
<accession>A0A1I3SJ77</accession>
<evidence type="ECO:0000313" key="3">
    <source>
        <dbReference type="Proteomes" id="UP000198635"/>
    </source>
</evidence>
<dbReference type="OrthoDB" id="9791241at2"/>
<proteinExistence type="predicted"/>
<dbReference type="RefSeq" id="WP_092373263.1">
    <property type="nucleotide sequence ID" value="NZ_FORX01000004.1"/>
</dbReference>
<protein>
    <submittedName>
        <fullName evidence="2">Spore maturation protein CgeB</fullName>
    </submittedName>
</protein>
<reference evidence="3" key="1">
    <citation type="submission" date="2016-10" db="EMBL/GenBank/DDBJ databases">
        <authorList>
            <person name="Varghese N."/>
            <person name="Submissions S."/>
        </authorList>
    </citation>
    <scope>NUCLEOTIDE SEQUENCE [LARGE SCALE GENOMIC DNA]</scope>
    <source>
        <strain evidence="3">DSM 5918</strain>
    </source>
</reference>
<dbReference type="STRING" id="52560.SAMN04488082_104154"/>
<dbReference type="AlphaFoldDB" id="A0A1I3SJ77"/>
<keyword evidence="3" id="KW-1185">Reference proteome</keyword>
<name>A0A1I3SJ77_9BACT</name>
<feature type="domain" description="Spore protein YkvP/CgeB glycosyl transferase-like" evidence="1">
    <location>
        <begin position="194"/>
        <end position="342"/>
    </location>
</feature>
<organism evidence="2 3">
    <name type="scientific">Desulfomicrobium apsheronum</name>
    <dbReference type="NCBI Taxonomy" id="52560"/>
    <lineage>
        <taxon>Bacteria</taxon>
        <taxon>Pseudomonadati</taxon>
        <taxon>Thermodesulfobacteriota</taxon>
        <taxon>Desulfovibrionia</taxon>
        <taxon>Desulfovibrionales</taxon>
        <taxon>Desulfomicrobiaceae</taxon>
        <taxon>Desulfomicrobium</taxon>
    </lineage>
</organism>
<dbReference type="EMBL" id="FORX01000004">
    <property type="protein sequence ID" value="SFJ57779.1"/>
    <property type="molecule type" value="Genomic_DNA"/>
</dbReference>
<gene>
    <name evidence="2" type="ORF">SAMN04488082_104154</name>
</gene>
<evidence type="ECO:0000259" key="1">
    <source>
        <dbReference type="Pfam" id="PF13524"/>
    </source>
</evidence>